<dbReference type="RefSeq" id="WP_184516841.1">
    <property type="nucleotide sequence ID" value="NZ_CP050292.1"/>
</dbReference>
<proteinExistence type="predicted"/>
<organism evidence="1 2">
    <name type="scientific">Tardiphaga robiniae</name>
    <dbReference type="NCBI Taxonomy" id="943830"/>
    <lineage>
        <taxon>Bacteria</taxon>
        <taxon>Pseudomonadati</taxon>
        <taxon>Pseudomonadota</taxon>
        <taxon>Alphaproteobacteria</taxon>
        <taxon>Hyphomicrobiales</taxon>
        <taxon>Nitrobacteraceae</taxon>
        <taxon>Tardiphaga</taxon>
    </lineage>
</organism>
<gene>
    <name evidence="1" type="ORF">HB776_08505</name>
</gene>
<protein>
    <submittedName>
        <fullName evidence="1">Uncharacterized protein</fullName>
    </submittedName>
</protein>
<reference evidence="2" key="1">
    <citation type="journal article" date="2020" name="Mol. Plant Microbe">
        <title>Rhizobial microsymbionts of the narrowly endemic Oxytropis species growing in Kamchatka are characterized by significant genetic diversity and possess a set of genes that are associated with T3SS and T6SS secretion systems and can affect the development of symbiosis.</title>
        <authorList>
            <person name="Safronova V."/>
            <person name="Guro P."/>
            <person name="Sazanova A."/>
            <person name="Kuznetsova I."/>
            <person name="Belimov A."/>
            <person name="Yakubov V."/>
            <person name="Chirak E."/>
            <person name="Afonin A."/>
            <person name="Gogolev Y."/>
            <person name="Andronov E."/>
            <person name="Tikhonovich I."/>
        </authorList>
    </citation>
    <scope>NUCLEOTIDE SEQUENCE [LARGE SCALE GENOMIC DNA]</scope>
    <source>
        <strain evidence="2">581</strain>
    </source>
</reference>
<evidence type="ECO:0000313" key="1">
    <source>
        <dbReference type="EMBL" id="QND71274.1"/>
    </source>
</evidence>
<dbReference type="Proteomes" id="UP000515291">
    <property type="component" value="Chromosome"/>
</dbReference>
<dbReference type="KEGG" id="trb:HB776_08505"/>
<name>A0A7G6TWZ2_9BRAD</name>
<accession>A0A7G6TWZ2</accession>
<dbReference type="AlphaFoldDB" id="A0A7G6TWZ2"/>
<evidence type="ECO:0000313" key="2">
    <source>
        <dbReference type="Proteomes" id="UP000515291"/>
    </source>
</evidence>
<dbReference type="EMBL" id="CP050292">
    <property type="protein sequence ID" value="QND71274.1"/>
    <property type="molecule type" value="Genomic_DNA"/>
</dbReference>
<sequence length="410" mass="46353">MSRNSLLFSEFDIFSVIERQRASIEPRIHQISNNEILSRPVEDIVEGLIDGFTMTVPILDLEQAHVSQTEGMVEVRSAFADYGGSRETTRVLGTMVTLHIPFTGEEVFFKIRPSSFNSMPPRAVVQRGEVLVTVTGRQLSPEAVKQELDRTRDSIVQYLSWQRSDVCNFNNSMPQLVRGAIEARKAKILQDHNLVSSLGYPLKKRPDAPKTYVAPIARKKVNVASARAAVTQPFKPEPALDEATYQEILSIMHNMALVMERSPTAFQTMGEEDIRQHFLVQLNGQFEGSATGETFNFQGKTDILIRADGRNIFIAECKFWGGPKAYLETIDQLLNYLSWRDTKTAVVIFNRNKDFSKVLASILEATEQHPHKKSGPNKEGETRFRYKFSNPKDADRELLLTVMVFNVPTP</sequence>